<accession>A0A0A9HQR6</accession>
<dbReference type="AlphaFoldDB" id="A0A0A9HQR6"/>
<organism evidence="1">
    <name type="scientific">Arundo donax</name>
    <name type="common">Giant reed</name>
    <name type="synonym">Donax arundinaceus</name>
    <dbReference type="NCBI Taxonomy" id="35708"/>
    <lineage>
        <taxon>Eukaryota</taxon>
        <taxon>Viridiplantae</taxon>
        <taxon>Streptophyta</taxon>
        <taxon>Embryophyta</taxon>
        <taxon>Tracheophyta</taxon>
        <taxon>Spermatophyta</taxon>
        <taxon>Magnoliopsida</taxon>
        <taxon>Liliopsida</taxon>
        <taxon>Poales</taxon>
        <taxon>Poaceae</taxon>
        <taxon>PACMAD clade</taxon>
        <taxon>Arundinoideae</taxon>
        <taxon>Arundineae</taxon>
        <taxon>Arundo</taxon>
    </lineage>
</organism>
<protein>
    <submittedName>
        <fullName evidence="1">Uncharacterized protein</fullName>
    </submittedName>
</protein>
<proteinExistence type="predicted"/>
<name>A0A0A9HQR6_ARUDO</name>
<evidence type="ECO:0000313" key="1">
    <source>
        <dbReference type="EMBL" id="JAE39062.1"/>
    </source>
</evidence>
<reference evidence="1" key="2">
    <citation type="journal article" date="2015" name="Data Brief">
        <title>Shoot transcriptome of the giant reed, Arundo donax.</title>
        <authorList>
            <person name="Barrero R.A."/>
            <person name="Guerrero F.D."/>
            <person name="Moolhuijzen P."/>
            <person name="Goolsby J.A."/>
            <person name="Tidwell J."/>
            <person name="Bellgard S.E."/>
            <person name="Bellgard M.I."/>
        </authorList>
    </citation>
    <scope>NUCLEOTIDE SEQUENCE</scope>
    <source>
        <tissue evidence="1">Shoot tissue taken approximately 20 cm above the soil surface</tissue>
    </source>
</reference>
<reference evidence="1" key="1">
    <citation type="submission" date="2014-09" db="EMBL/GenBank/DDBJ databases">
        <authorList>
            <person name="Magalhaes I.L.F."/>
            <person name="Oliveira U."/>
            <person name="Santos F.R."/>
            <person name="Vidigal T.H.D.A."/>
            <person name="Brescovit A.D."/>
            <person name="Santos A.J."/>
        </authorList>
    </citation>
    <scope>NUCLEOTIDE SEQUENCE</scope>
    <source>
        <tissue evidence="1">Shoot tissue taken approximately 20 cm above the soil surface</tissue>
    </source>
</reference>
<dbReference type="EMBL" id="GBRH01158834">
    <property type="protein sequence ID" value="JAE39062.1"/>
    <property type="molecule type" value="Transcribed_RNA"/>
</dbReference>
<sequence length="37" mass="3913">MCSALGGTKTKKVGIDKVTYTWLSRGCGEVALSGHRT</sequence>